<evidence type="ECO:0000313" key="2">
    <source>
        <dbReference type="Proteomes" id="UP001333996"/>
    </source>
</evidence>
<evidence type="ECO:0000313" key="1">
    <source>
        <dbReference type="EMBL" id="MED7822587.1"/>
    </source>
</evidence>
<evidence type="ECO:0008006" key="3">
    <source>
        <dbReference type="Google" id="ProtNLM"/>
    </source>
</evidence>
<proteinExistence type="predicted"/>
<dbReference type="RefSeq" id="WP_329507021.1">
    <property type="nucleotide sequence ID" value="NZ_BAAAYZ010000135.1"/>
</dbReference>
<gene>
    <name evidence="1" type="ORF">VXC91_11505</name>
</gene>
<organism evidence="1 2">
    <name type="scientific">Streptomyces chiangmaiensis</name>
    <dbReference type="NCBI Taxonomy" id="766497"/>
    <lineage>
        <taxon>Bacteria</taxon>
        <taxon>Bacillati</taxon>
        <taxon>Actinomycetota</taxon>
        <taxon>Actinomycetes</taxon>
        <taxon>Kitasatosporales</taxon>
        <taxon>Streptomycetaceae</taxon>
        <taxon>Streptomyces</taxon>
    </lineage>
</organism>
<dbReference type="EMBL" id="JAYWVC010000026">
    <property type="protein sequence ID" value="MED7822587.1"/>
    <property type="molecule type" value="Genomic_DNA"/>
</dbReference>
<dbReference type="Proteomes" id="UP001333996">
    <property type="component" value="Unassembled WGS sequence"/>
</dbReference>
<reference evidence="1" key="1">
    <citation type="submission" date="2024-01" db="EMBL/GenBank/DDBJ databases">
        <title>First draft genome sequence data of TA4-1, the type strain of Gram-positive actinobacterium Streptomyces chiangmaiensis.</title>
        <authorList>
            <person name="Yasawong M."/>
            <person name="Nantapong N."/>
        </authorList>
    </citation>
    <scope>NUCLEOTIDE SEQUENCE</scope>
    <source>
        <strain evidence="1">TA4-1</strain>
    </source>
</reference>
<accession>A0ABU7FEK2</accession>
<protein>
    <recommendedName>
        <fullName evidence="3">Major capsid protein</fullName>
    </recommendedName>
</protein>
<dbReference type="Pfam" id="PF25209">
    <property type="entry name" value="Phage_capsid_4"/>
    <property type="match status" value="1"/>
</dbReference>
<name>A0ABU7FEK2_9ACTN</name>
<sequence>MAVTSFVPTIWGAAVLTALSENLTYGSERCSNRDYEGDVSESGGTVKITTAGDVTIGDYVPYTAYTPGQASTTTVDMPINQRKFWNFMLDDVDRAQVRDDGELVGKLSARAAQQLKETTDTYVAAQMAAGVAAGNQIAELSVTTATDAYDKVLLPLRQKLSDASVPTEGRFLVVTPAFHNKLLADNRFVAAGDATAADVRQNGFVGRAAGFDIFESVNAPDGPGTGAGKLIIAGHPSATTFAEQISKVEAVRMTDRFVDQVRGLHLYGALVIRPTALATADVVGA</sequence>
<keyword evidence="2" id="KW-1185">Reference proteome</keyword>
<comment type="caution">
    <text evidence="1">The sequence shown here is derived from an EMBL/GenBank/DDBJ whole genome shotgun (WGS) entry which is preliminary data.</text>
</comment>